<evidence type="ECO:0000313" key="2">
    <source>
        <dbReference type="Proteomes" id="UP000046393"/>
    </source>
</evidence>
<evidence type="ECO:0000256" key="1">
    <source>
        <dbReference type="SAM" id="Phobius"/>
    </source>
</evidence>
<dbReference type="PANTHER" id="PTHR12265:SF41">
    <property type="entry name" value="TRANSMEMBRANE PROTEIN 53"/>
    <property type="match status" value="1"/>
</dbReference>
<dbReference type="Proteomes" id="UP000046393">
    <property type="component" value="Unplaced"/>
</dbReference>
<organism evidence="2 3">
    <name type="scientific">Syphacia muris</name>
    <dbReference type="NCBI Taxonomy" id="451379"/>
    <lineage>
        <taxon>Eukaryota</taxon>
        <taxon>Metazoa</taxon>
        <taxon>Ecdysozoa</taxon>
        <taxon>Nematoda</taxon>
        <taxon>Chromadorea</taxon>
        <taxon>Rhabditida</taxon>
        <taxon>Spirurina</taxon>
        <taxon>Oxyuridomorpha</taxon>
        <taxon>Oxyuroidea</taxon>
        <taxon>Oxyuridae</taxon>
        <taxon>Syphacia</taxon>
    </lineage>
</organism>
<feature type="transmembrane region" description="Helical" evidence="1">
    <location>
        <begin position="162"/>
        <end position="181"/>
    </location>
</feature>
<keyword evidence="1" id="KW-0472">Membrane</keyword>
<protein>
    <submittedName>
        <fullName evidence="3">Transmembrane protein 53</fullName>
    </submittedName>
</protein>
<proteinExistence type="predicted"/>
<reference evidence="3" key="1">
    <citation type="submission" date="2017-02" db="UniProtKB">
        <authorList>
            <consortium name="WormBaseParasite"/>
        </authorList>
    </citation>
    <scope>IDENTIFICATION</scope>
</reference>
<keyword evidence="1" id="KW-0812">Transmembrane</keyword>
<sequence length="280" mass="32367">MIGHDNDIVLELSKTPDAPLVMLFGWAGCKDRYLAKYSAMYQNAGQLQYFDNMYSVLRYTVDFGEIISYQSYKKYAYLIYERVLRTNNFPSIVMHAFSMNGGSVVGALWQLFDTVDGGEKLKGKVAGIIFDSAPAYTGFYRLSRARSLAFCPPQKYGIIIHLLYRIISLILCIFYNGYIWLESLVVKNTYAKYYCYCYLCEAHDLPKKQLIIYSNSDIICLPDSIHSYIAKQKLCNVDVKYVEFPDSPHCEHFRFHQEEYTKSCMEFVHSCLSRSSLILT</sequence>
<dbReference type="PANTHER" id="PTHR12265">
    <property type="entry name" value="TRANSMEMBRANE PROTEIN 53"/>
    <property type="match status" value="1"/>
</dbReference>
<name>A0A0N5B0C3_9BILA</name>
<dbReference type="InterPro" id="IPR029058">
    <property type="entry name" value="AB_hydrolase_fold"/>
</dbReference>
<dbReference type="Pfam" id="PF05705">
    <property type="entry name" value="DUF829"/>
    <property type="match status" value="1"/>
</dbReference>
<keyword evidence="2" id="KW-1185">Reference proteome</keyword>
<accession>A0A0N5B0C3</accession>
<dbReference type="WBParaSite" id="SMUV_0001072401-mRNA-1">
    <property type="protein sequence ID" value="SMUV_0001072401-mRNA-1"/>
    <property type="gene ID" value="SMUV_0001072401"/>
</dbReference>
<keyword evidence="1" id="KW-1133">Transmembrane helix</keyword>
<dbReference type="SUPFAM" id="SSF53474">
    <property type="entry name" value="alpha/beta-Hydrolases"/>
    <property type="match status" value="1"/>
</dbReference>
<dbReference type="AlphaFoldDB" id="A0A0N5B0C3"/>
<evidence type="ECO:0000313" key="3">
    <source>
        <dbReference type="WBParaSite" id="SMUV_0001072401-mRNA-1"/>
    </source>
</evidence>
<dbReference type="InterPro" id="IPR008547">
    <property type="entry name" value="DUF829_TMEM53"/>
</dbReference>